<evidence type="ECO:0000256" key="2">
    <source>
        <dbReference type="ARBA" id="ARBA00005543"/>
    </source>
</evidence>
<dbReference type="OrthoDB" id="2831558at2759"/>
<comment type="subcellular location">
    <subcellularLocation>
        <location evidence="1">Mitochondrion</location>
    </subcellularLocation>
</comment>
<feature type="domain" description="Aminoglycoside phosphotransferase" evidence="7">
    <location>
        <begin position="339"/>
        <end position="374"/>
    </location>
</feature>
<evidence type="ECO:0000313" key="8">
    <source>
        <dbReference type="EMBL" id="PYH41004.1"/>
    </source>
</evidence>
<evidence type="ECO:0000259" key="7">
    <source>
        <dbReference type="Pfam" id="PF01636"/>
    </source>
</evidence>
<evidence type="ECO:0000256" key="5">
    <source>
        <dbReference type="ARBA" id="ARBA00023128"/>
    </source>
</evidence>
<dbReference type="PANTHER" id="PTHR36091:SF1">
    <property type="entry name" value="ALTERED INHERITANCE OF MITOCHONDRIA PROTEIN 9, MITOCHONDRIAL"/>
    <property type="match status" value="1"/>
</dbReference>
<evidence type="ECO:0000256" key="1">
    <source>
        <dbReference type="ARBA" id="ARBA00004173"/>
    </source>
</evidence>
<keyword evidence="4" id="KW-0809">Transit peptide</keyword>
<dbReference type="EMBL" id="KZ821271">
    <property type="protein sequence ID" value="PYH41004.1"/>
    <property type="molecule type" value="Genomic_DNA"/>
</dbReference>
<dbReference type="GeneID" id="37075011"/>
<comment type="similarity">
    <text evidence="2">Belongs to the AIM9 family.</text>
</comment>
<reference evidence="8 9" key="1">
    <citation type="submission" date="2016-12" db="EMBL/GenBank/DDBJ databases">
        <title>The genomes of Aspergillus section Nigri reveals drivers in fungal speciation.</title>
        <authorList>
            <consortium name="DOE Joint Genome Institute"/>
            <person name="Vesth T.C."/>
            <person name="Nybo J."/>
            <person name="Theobald S."/>
            <person name="Brandl J."/>
            <person name="Frisvad J.C."/>
            <person name="Nielsen K.F."/>
            <person name="Lyhne E.K."/>
            <person name="Kogle M.E."/>
            <person name="Kuo A."/>
            <person name="Riley R."/>
            <person name="Clum A."/>
            <person name="Nolan M."/>
            <person name="Lipzen A."/>
            <person name="Salamov A."/>
            <person name="Henrissat B."/>
            <person name="Wiebenga A."/>
            <person name="De Vries R.P."/>
            <person name="Grigoriev I.V."/>
            <person name="Mortensen U.H."/>
            <person name="Andersen M.R."/>
            <person name="Baker S.E."/>
        </authorList>
    </citation>
    <scope>NUCLEOTIDE SEQUENCE [LARGE SCALE GENOMIC DNA]</scope>
    <source>
        <strain evidence="8 9">JOP 1030-1</strain>
    </source>
</reference>
<evidence type="ECO:0000256" key="4">
    <source>
        <dbReference type="ARBA" id="ARBA00022946"/>
    </source>
</evidence>
<dbReference type="RefSeq" id="XP_025426986.1">
    <property type="nucleotide sequence ID" value="XM_025573783.1"/>
</dbReference>
<keyword evidence="5" id="KW-0496">Mitochondrion</keyword>
<dbReference type="Gene3D" id="3.90.1200.10">
    <property type="match status" value="1"/>
</dbReference>
<evidence type="ECO:0000256" key="3">
    <source>
        <dbReference type="ARBA" id="ARBA00016197"/>
    </source>
</evidence>
<sequence>MAVPRIIRSKFSKCAKNMQSELRPVLFRTLTDGSEIPIEESDLFGYQRYRWLNGDSRELARRYLKFDLRQLVHTSIQAKGGDGLKCTKVSKCVEGQFNKAFVLSMSNGDEVVARLPNPNAGPAFYTIASEVATRQFVREIMGLPVPKIYTWSSDSSNPVGSEYILEEKATGQPLGKLWAQMSMPSRCEIIDQVIDIEKKLTSVSFSKHGCIYHTSVLSSRMPVYDSLDSMLDSASLPEVRQFSELSRFTIGPSNDRRMWQSERKFLKLDWGPWSNTADYAMALGKNELSWAQSQAIPRINPYRSIDKPESPEEYRSLLERYLMISPYLIPGPEAGEPLNTLSHPDLHLDNIFIDPDTNQITSIIDWQLAAVTPICLQRPHPQMLELSPSPRTSQQNSLEKELLEYYYEGTKNANNIRSRVFRNPYLTTRLHPLNLISGCWERQDTFSLREALIKIVALWTRLGYSSPCPVEFTEEELTEHQNEKNLVQGLSTIVQQLADEGLIPIGGMVQPEEYEQARMVSDWAKQEFISLAEDEHQEKLHMMVWPY</sequence>
<organism evidence="8 9">
    <name type="scientific">Aspergillus saccharolyticus JOP 1030-1</name>
    <dbReference type="NCBI Taxonomy" id="1450539"/>
    <lineage>
        <taxon>Eukaryota</taxon>
        <taxon>Fungi</taxon>
        <taxon>Dikarya</taxon>
        <taxon>Ascomycota</taxon>
        <taxon>Pezizomycotina</taxon>
        <taxon>Eurotiomycetes</taxon>
        <taxon>Eurotiomycetidae</taxon>
        <taxon>Eurotiales</taxon>
        <taxon>Aspergillaceae</taxon>
        <taxon>Aspergillus</taxon>
        <taxon>Aspergillus subgen. Circumdati</taxon>
    </lineage>
</organism>
<dbReference type="InterPro" id="IPR002575">
    <property type="entry name" value="Aminoglycoside_PTrfase"/>
</dbReference>
<dbReference type="AlphaFoldDB" id="A0A318Z3L3"/>
<proteinExistence type="inferred from homology"/>
<name>A0A318Z3L3_9EURO</name>
<dbReference type="GO" id="GO:0005739">
    <property type="term" value="C:mitochondrion"/>
    <property type="evidence" value="ECO:0007669"/>
    <property type="project" value="UniProtKB-SubCell"/>
</dbReference>
<dbReference type="InterPro" id="IPR051035">
    <property type="entry name" value="Mito_inheritance_9"/>
</dbReference>
<gene>
    <name evidence="8" type="ORF">BP01DRAFT_350067</name>
</gene>
<evidence type="ECO:0000313" key="9">
    <source>
        <dbReference type="Proteomes" id="UP000248349"/>
    </source>
</evidence>
<evidence type="ECO:0000256" key="6">
    <source>
        <dbReference type="ARBA" id="ARBA00031849"/>
    </source>
</evidence>
<accession>A0A318Z3L3</accession>
<dbReference type="PANTHER" id="PTHR36091">
    <property type="entry name" value="ALTERED INHERITANCE OF MITOCHONDRIA PROTEIN 9, MITOCHONDRIAL"/>
    <property type="match status" value="1"/>
</dbReference>
<keyword evidence="9" id="KW-1185">Reference proteome</keyword>
<dbReference type="Pfam" id="PF01636">
    <property type="entry name" value="APH"/>
    <property type="match status" value="1"/>
</dbReference>
<dbReference type="SUPFAM" id="SSF56112">
    <property type="entry name" value="Protein kinase-like (PK-like)"/>
    <property type="match status" value="1"/>
</dbReference>
<protein>
    <recommendedName>
        <fullName evidence="3">Altered inheritance of mitochondria protein 9, mitochondrial</fullName>
    </recommendedName>
    <alternativeName>
        <fullName evidence="6">Found in mitochondrial proteome protein 29</fullName>
    </alternativeName>
</protein>
<dbReference type="InterPro" id="IPR011009">
    <property type="entry name" value="Kinase-like_dom_sf"/>
</dbReference>
<dbReference type="Proteomes" id="UP000248349">
    <property type="component" value="Unassembled WGS sequence"/>
</dbReference>